<organism evidence="8 9">
    <name type="scientific">Desulfitobacterium chlororespirans DSM 11544</name>
    <dbReference type="NCBI Taxonomy" id="1121395"/>
    <lineage>
        <taxon>Bacteria</taxon>
        <taxon>Bacillati</taxon>
        <taxon>Bacillota</taxon>
        <taxon>Clostridia</taxon>
        <taxon>Eubacteriales</taxon>
        <taxon>Desulfitobacteriaceae</taxon>
        <taxon>Desulfitobacterium</taxon>
    </lineage>
</organism>
<sequence>MIGKGKLRMKNRKPWLFLGLVVLVLIGNSIFGWSDYLANQETLPVMRRALEDNFALALLLYGVLTVAGCVLLALPGVTFAIVAGVLFGPVWGTLACWLAVTLGACLSFLAGRYFLKDTLKPQLEKNSYLNRLLFAGAGQRDVFLLAITRLVPLFPYNLQNFAYGITDIRFLPYALYSALFMLPGTAAYTVGAAGVASPERRGLYLMIAGALLALVLTLSFILKKKGVKV</sequence>
<proteinExistence type="inferred from homology"/>
<accession>A0A1M7TQ60</accession>
<evidence type="ECO:0000313" key="8">
    <source>
        <dbReference type="EMBL" id="SHN72884.1"/>
    </source>
</evidence>
<dbReference type="EMBL" id="FRDN01000007">
    <property type="protein sequence ID" value="SHN72884.1"/>
    <property type="molecule type" value="Genomic_DNA"/>
</dbReference>
<dbReference type="Proteomes" id="UP000184010">
    <property type="component" value="Unassembled WGS sequence"/>
</dbReference>
<feature type="transmembrane region" description="Helical" evidence="6">
    <location>
        <begin position="94"/>
        <end position="115"/>
    </location>
</feature>
<feature type="transmembrane region" description="Helical" evidence="6">
    <location>
        <begin position="56"/>
        <end position="87"/>
    </location>
</feature>
<keyword evidence="4 6" id="KW-1133">Transmembrane helix</keyword>
<evidence type="ECO:0000256" key="3">
    <source>
        <dbReference type="ARBA" id="ARBA00022692"/>
    </source>
</evidence>
<comment type="similarity">
    <text evidence="6">Belongs to the TVP38/TMEM64 family.</text>
</comment>
<dbReference type="PANTHER" id="PTHR12677">
    <property type="entry name" value="GOLGI APPARATUS MEMBRANE PROTEIN TVP38-RELATED"/>
    <property type="match status" value="1"/>
</dbReference>
<dbReference type="GO" id="GO:0005886">
    <property type="term" value="C:plasma membrane"/>
    <property type="evidence" value="ECO:0007669"/>
    <property type="project" value="UniProtKB-SubCell"/>
</dbReference>
<dbReference type="InterPro" id="IPR015414">
    <property type="entry name" value="TMEM64"/>
</dbReference>
<dbReference type="STRING" id="1121395.SAMN02745215_02370"/>
<evidence type="ECO:0000259" key="7">
    <source>
        <dbReference type="Pfam" id="PF09335"/>
    </source>
</evidence>
<comment type="caution">
    <text evidence="6">Lacks conserved residue(s) required for the propagation of feature annotation.</text>
</comment>
<feature type="transmembrane region" description="Helical" evidence="6">
    <location>
        <begin position="170"/>
        <end position="190"/>
    </location>
</feature>
<dbReference type="InterPro" id="IPR032816">
    <property type="entry name" value="VTT_dom"/>
</dbReference>
<feature type="domain" description="VTT" evidence="7">
    <location>
        <begin position="74"/>
        <end position="190"/>
    </location>
</feature>
<keyword evidence="3 6" id="KW-0812">Transmembrane</keyword>
<evidence type="ECO:0000256" key="5">
    <source>
        <dbReference type="ARBA" id="ARBA00023136"/>
    </source>
</evidence>
<evidence type="ECO:0000256" key="4">
    <source>
        <dbReference type="ARBA" id="ARBA00022989"/>
    </source>
</evidence>
<evidence type="ECO:0000313" key="9">
    <source>
        <dbReference type="Proteomes" id="UP000184010"/>
    </source>
</evidence>
<name>A0A1M7TQ60_9FIRM</name>
<reference evidence="9" key="1">
    <citation type="submission" date="2016-12" db="EMBL/GenBank/DDBJ databases">
        <authorList>
            <person name="Varghese N."/>
            <person name="Submissions S."/>
        </authorList>
    </citation>
    <scope>NUCLEOTIDE SEQUENCE [LARGE SCALE GENOMIC DNA]</scope>
    <source>
        <strain evidence="9">DSM 11544</strain>
    </source>
</reference>
<keyword evidence="9" id="KW-1185">Reference proteome</keyword>
<evidence type="ECO:0000256" key="2">
    <source>
        <dbReference type="ARBA" id="ARBA00022475"/>
    </source>
</evidence>
<evidence type="ECO:0000256" key="1">
    <source>
        <dbReference type="ARBA" id="ARBA00004651"/>
    </source>
</evidence>
<keyword evidence="2 6" id="KW-1003">Cell membrane</keyword>
<gene>
    <name evidence="8" type="ORF">SAMN02745215_02370</name>
</gene>
<keyword evidence="5 6" id="KW-0472">Membrane</keyword>
<dbReference type="PANTHER" id="PTHR12677:SF59">
    <property type="entry name" value="GOLGI APPARATUS MEMBRANE PROTEIN TVP38-RELATED"/>
    <property type="match status" value="1"/>
</dbReference>
<dbReference type="AlphaFoldDB" id="A0A1M7TQ60"/>
<evidence type="ECO:0000256" key="6">
    <source>
        <dbReference type="RuleBase" id="RU366058"/>
    </source>
</evidence>
<feature type="transmembrane region" description="Helical" evidence="6">
    <location>
        <begin position="202"/>
        <end position="222"/>
    </location>
</feature>
<dbReference type="Pfam" id="PF09335">
    <property type="entry name" value="VTT_dom"/>
    <property type="match status" value="1"/>
</dbReference>
<protein>
    <recommendedName>
        <fullName evidence="6">TVP38/TMEM64 family membrane protein</fullName>
    </recommendedName>
</protein>
<comment type="subcellular location">
    <subcellularLocation>
        <location evidence="1 6">Cell membrane</location>
        <topology evidence="1 6">Multi-pass membrane protein</topology>
    </subcellularLocation>
</comment>